<keyword evidence="5" id="KW-0689">Ribosomal protein</keyword>
<evidence type="ECO:0000256" key="1">
    <source>
        <dbReference type="ARBA" id="ARBA00002932"/>
    </source>
</evidence>
<dbReference type="Gene3D" id="2.40.50.140">
    <property type="entry name" value="Nucleic acid-binding proteins"/>
    <property type="match status" value="1"/>
</dbReference>
<sequence>LLTRTDGDKRSAVFGLGKESPVMSTTFIGRVFSNKMSKTIMVLVNRYKVHPLFKKRVRTTKKFMTHDPDGSAGVGDLVIIKSCRPRSKRKCFELKEILQRSPEYQYEQEMLRKANSSGGQAVILSSSGGSAIAPQSDQDPNI</sequence>
<evidence type="ECO:0000256" key="7">
    <source>
        <dbReference type="ARBA" id="ARBA00035251"/>
    </source>
</evidence>
<dbReference type="InterPro" id="IPR019984">
    <property type="entry name" value="Ribosomal_uS17_bact/chlr"/>
</dbReference>
<name>A0A0H5R6K3_9EUKA</name>
<dbReference type="GO" id="GO:0019843">
    <property type="term" value="F:rRNA binding"/>
    <property type="evidence" value="ECO:0007669"/>
    <property type="project" value="UniProtKB-KW"/>
</dbReference>
<dbReference type="GO" id="GO:0005739">
    <property type="term" value="C:mitochondrion"/>
    <property type="evidence" value="ECO:0007669"/>
    <property type="project" value="TreeGrafter"/>
</dbReference>
<dbReference type="PANTHER" id="PTHR10744">
    <property type="entry name" value="40S RIBOSOMAL PROTEIN S11 FAMILY MEMBER"/>
    <property type="match status" value="1"/>
</dbReference>
<dbReference type="AlphaFoldDB" id="A0A0H5R6K3"/>
<feature type="region of interest" description="Disordered" evidence="8">
    <location>
        <begin position="120"/>
        <end position="142"/>
    </location>
</feature>
<reference evidence="9" key="1">
    <citation type="submission" date="2015-04" db="EMBL/GenBank/DDBJ databases">
        <title>The genome sequence of the plant pathogenic Rhizarian Plasmodiophora brassicae reveals insights in its biotrophic life cycle and the origin of chitin synthesis.</title>
        <authorList>
            <person name="Schwelm A."/>
            <person name="Fogelqvist J."/>
            <person name="Knaust A."/>
            <person name="Julke S."/>
            <person name="Lilja T."/>
            <person name="Dhandapani V."/>
            <person name="Bonilla-Rosso G."/>
            <person name="Karlsson M."/>
            <person name="Shevchenko A."/>
            <person name="Choi S.R."/>
            <person name="Kim H.G."/>
            <person name="Park J.Y."/>
            <person name="Lim Y.P."/>
            <person name="Ludwig-Muller J."/>
            <person name="Dixelius C."/>
        </authorList>
    </citation>
    <scope>NUCLEOTIDE SEQUENCE</scope>
    <source>
        <tissue evidence="9">Potato root galls</tissue>
    </source>
</reference>
<dbReference type="GO" id="GO:0003735">
    <property type="term" value="F:structural constituent of ribosome"/>
    <property type="evidence" value="ECO:0007669"/>
    <property type="project" value="InterPro"/>
</dbReference>
<dbReference type="InterPro" id="IPR000266">
    <property type="entry name" value="Ribosomal_uS17"/>
</dbReference>
<evidence type="ECO:0000256" key="3">
    <source>
        <dbReference type="ARBA" id="ARBA00022730"/>
    </source>
</evidence>
<evidence type="ECO:0000256" key="5">
    <source>
        <dbReference type="ARBA" id="ARBA00022980"/>
    </source>
</evidence>
<dbReference type="GO" id="GO:0006412">
    <property type="term" value="P:translation"/>
    <property type="evidence" value="ECO:0007669"/>
    <property type="project" value="InterPro"/>
</dbReference>
<evidence type="ECO:0000256" key="2">
    <source>
        <dbReference type="ARBA" id="ARBA00010254"/>
    </source>
</evidence>
<dbReference type="InterPro" id="IPR012340">
    <property type="entry name" value="NA-bd_OB-fold"/>
</dbReference>
<dbReference type="EMBL" id="HACM01008965">
    <property type="protein sequence ID" value="CRZ09407.1"/>
    <property type="molecule type" value="Transcribed_RNA"/>
</dbReference>
<dbReference type="GO" id="GO:1990904">
    <property type="term" value="C:ribonucleoprotein complex"/>
    <property type="evidence" value="ECO:0007669"/>
    <property type="project" value="UniProtKB-KW"/>
</dbReference>
<keyword evidence="4" id="KW-0694">RNA-binding</keyword>
<dbReference type="Pfam" id="PF00366">
    <property type="entry name" value="Ribosomal_S17"/>
    <property type="match status" value="1"/>
</dbReference>
<proteinExistence type="inferred from homology"/>
<feature type="non-terminal residue" evidence="9">
    <location>
        <position position="1"/>
    </location>
</feature>
<comment type="similarity">
    <text evidence="2">Belongs to the universal ribosomal protein uS17 family.</text>
</comment>
<keyword evidence="6" id="KW-0687">Ribonucleoprotein</keyword>
<comment type="function">
    <text evidence="1">One of the primary rRNA binding proteins, it binds specifically to the 5'-end of 16S ribosomal RNA.</text>
</comment>
<evidence type="ECO:0000256" key="4">
    <source>
        <dbReference type="ARBA" id="ARBA00022884"/>
    </source>
</evidence>
<protein>
    <recommendedName>
        <fullName evidence="7">Small ribosomal subunit protein uS17c</fullName>
    </recommendedName>
</protein>
<dbReference type="GO" id="GO:0005840">
    <property type="term" value="C:ribosome"/>
    <property type="evidence" value="ECO:0007669"/>
    <property type="project" value="UniProtKB-KW"/>
</dbReference>
<evidence type="ECO:0000313" key="9">
    <source>
        <dbReference type="EMBL" id="CRZ09407.1"/>
    </source>
</evidence>
<dbReference type="SUPFAM" id="SSF50249">
    <property type="entry name" value="Nucleic acid-binding proteins"/>
    <property type="match status" value="1"/>
</dbReference>
<dbReference type="HAMAP" id="MF_01345_B">
    <property type="entry name" value="Ribosomal_uS17_B"/>
    <property type="match status" value="1"/>
</dbReference>
<dbReference type="PRINTS" id="PR00973">
    <property type="entry name" value="RIBOSOMALS17"/>
</dbReference>
<dbReference type="NCBIfam" id="NF004123">
    <property type="entry name" value="PRK05610.1"/>
    <property type="match status" value="1"/>
</dbReference>
<accession>A0A0H5R6K3</accession>
<evidence type="ECO:0000256" key="8">
    <source>
        <dbReference type="SAM" id="MobiDB-lite"/>
    </source>
</evidence>
<evidence type="ECO:0000256" key="6">
    <source>
        <dbReference type="ARBA" id="ARBA00023274"/>
    </source>
</evidence>
<keyword evidence="3" id="KW-0699">rRNA-binding</keyword>
<organism evidence="9">
    <name type="scientific">Spongospora subterranea</name>
    <dbReference type="NCBI Taxonomy" id="70186"/>
    <lineage>
        <taxon>Eukaryota</taxon>
        <taxon>Sar</taxon>
        <taxon>Rhizaria</taxon>
        <taxon>Endomyxa</taxon>
        <taxon>Phytomyxea</taxon>
        <taxon>Plasmodiophorida</taxon>
        <taxon>Plasmodiophoridae</taxon>
        <taxon>Spongospora</taxon>
    </lineage>
</organism>
<dbReference type="CDD" id="cd00364">
    <property type="entry name" value="Ribosomal_uS17"/>
    <property type="match status" value="1"/>
</dbReference>
<dbReference type="PANTHER" id="PTHR10744:SF1">
    <property type="entry name" value="SMALL RIBOSOMAL SUBUNIT PROTEIN US17M"/>
    <property type="match status" value="1"/>
</dbReference>